<evidence type="ECO:0000256" key="4">
    <source>
        <dbReference type="RuleBase" id="RU363099"/>
    </source>
</evidence>
<comment type="caution">
    <text evidence="6">The sequence shown here is derived from an EMBL/GenBank/DDBJ whole genome shotgun (WGS) entry which is preliminary data.</text>
</comment>
<evidence type="ECO:0000256" key="1">
    <source>
        <dbReference type="ARBA" id="ARBA00010746"/>
    </source>
</evidence>
<keyword evidence="7" id="KW-1185">Reference proteome</keyword>
<gene>
    <name evidence="6" type="ORF">SAY86_003011</name>
</gene>
<evidence type="ECO:0000256" key="2">
    <source>
        <dbReference type="ARBA" id="ARBA00011738"/>
    </source>
</evidence>
<keyword evidence="4" id="KW-0732">Signal</keyword>
<protein>
    <recommendedName>
        <fullName evidence="4">Dirigent protein</fullName>
    </recommendedName>
</protein>
<feature type="signal peptide" evidence="4">
    <location>
        <begin position="1"/>
        <end position="29"/>
    </location>
</feature>
<comment type="similarity">
    <text evidence="1 4">Belongs to the plant dirigent protein family.</text>
</comment>
<evidence type="ECO:0000313" key="6">
    <source>
        <dbReference type="EMBL" id="KAK4786322.1"/>
    </source>
</evidence>
<comment type="function">
    <text evidence="4">Dirigent proteins impart stereoselectivity on the phenoxy radical-coupling reaction, yielding optically active lignans from two molecules of coniferyl alcohol in the biosynthesis of lignans, flavonolignans, and alkaloids and thus plays a central role in plant secondary metabolism.</text>
</comment>
<dbReference type="GO" id="GO:0009699">
    <property type="term" value="P:phenylpropanoid biosynthetic process"/>
    <property type="evidence" value="ECO:0007669"/>
    <property type="project" value="UniProtKB-ARBA"/>
</dbReference>
<dbReference type="Pfam" id="PF03018">
    <property type="entry name" value="Dirigent"/>
    <property type="match status" value="1"/>
</dbReference>
<proteinExistence type="inferred from homology"/>
<dbReference type="Gene3D" id="2.40.480.10">
    <property type="entry name" value="Allene oxide cyclase-like"/>
    <property type="match status" value="1"/>
</dbReference>
<dbReference type="GO" id="GO:0048046">
    <property type="term" value="C:apoplast"/>
    <property type="evidence" value="ECO:0007669"/>
    <property type="project" value="UniProtKB-SubCell"/>
</dbReference>
<feature type="chain" id="PRO_5042671631" description="Dirigent protein" evidence="4">
    <location>
        <begin position="30"/>
        <end position="380"/>
    </location>
</feature>
<sequence>MKLKMMATPPSTVGLLLLLLALIIGFASSARVLVDDSFSDPAVLVSPPGVSNPSGMAENTADLPPPDATVLPDTPLPPVADAAVPEVSPSSDVVADPPLPETPAAASTNPALTTNVVPAGSDATVAVPGATGEPQLSFYMHDIIGGSHPSSRIVTGFVTSTQVNAVPFSKPTNMVFPFNGGVPLANGNHLNGADDLNGIINNNNLPYITGFSGAQVGTVVQSSGNNNQVAGGGNQPFVSAGQLPSGATLQQLMFGTITVVDDELTEGHELGSGVLGKAQGLYLASSLDGTSHTMALTLWFHGNGKDNGNGNGSLQEVDDTISLFGVHRTASPVSQVAIVGGTGKYGHAKGYATVETLPQENQHTTDGMDTIVHISIYLSE</sequence>
<dbReference type="EMBL" id="JAXQNO010000013">
    <property type="protein sequence ID" value="KAK4786322.1"/>
    <property type="molecule type" value="Genomic_DNA"/>
</dbReference>
<organism evidence="6 7">
    <name type="scientific">Trapa natans</name>
    <name type="common">Water chestnut</name>
    <dbReference type="NCBI Taxonomy" id="22666"/>
    <lineage>
        <taxon>Eukaryota</taxon>
        <taxon>Viridiplantae</taxon>
        <taxon>Streptophyta</taxon>
        <taxon>Embryophyta</taxon>
        <taxon>Tracheophyta</taxon>
        <taxon>Spermatophyta</taxon>
        <taxon>Magnoliopsida</taxon>
        <taxon>eudicotyledons</taxon>
        <taxon>Gunneridae</taxon>
        <taxon>Pentapetalae</taxon>
        <taxon>rosids</taxon>
        <taxon>malvids</taxon>
        <taxon>Myrtales</taxon>
        <taxon>Lythraceae</taxon>
        <taxon>Trapa</taxon>
    </lineage>
</organism>
<evidence type="ECO:0000313" key="7">
    <source>
        <dbReference type="Proteomes" id="UP001346149"/>
    </source>
</evidence>
<dbReference type="Proteomes" id="UP001346149">
    <property type="component" value="Unassembled WGS sequence"/>
</dbReference>
<dbReference type="PANTHER" id="PTHR46215">
    <property type="entry name" value="DIRIGENT PROTEIN 24-RELATED"/>
    <property type="match status" value="1"/>
</dbReference>
<reference evidence="6 7" key="1">
    <citation type="journal article" date="2023" name="Hortic Res">
        <title>Pangenome of water caltrop reveals structural variations and asymmetric subgenome divergence after allopolyploidization.</title>
        <authorList>
            <person name="Zhang X."/>
            <person name="Chen Y."/>
            <person name="Wang L."/>
            <person name="Yuan Y."/>
            <person name="Fang M."/>
            <person name="Shi L."/>
            <person name="Lu R."/>
            <person name="Comes H.P."/>
            <person name="Ma Y."/>
            <person name="Chen Y."/>
            <person name="Huang G."/>
            <person name="Zhou Y."/>
            <person name="Zheng Z."/>
            <person name="Qiu Y."/>
        </authorList>
    </citation>
    <scope>NUCLEOTIDE SEQUENCE [LARGE SCALE GENOMIC DNA]</scope>
    <source>
        <strain evidence="6">F231</strain>
    </source>
</reference>
<comment type="subunit">
    <text evidence="2 4">Homodimer.</text>
</comment>
<keyword evidence="3 4" id="KW-0964">Secreted</keyword>
<comment type="subcellular location">
    <subcellularLocation>
        <location evidence="4">Secreted</location>
        <location evidence="4">Extracellular space</location>
        <location evidence="4">Apoplast</location>
    </subcellularLocation>
</comment>
<dbReference type="InterPro" id="IPR044859">
    <property type="entry name" value="Allene_oxi_cyc_Dirigent"/>
</dbReference>
<accession>A0AAN7LUN0</accession>
<evidence type="ECO:0000256" key="3">
    <source>
        <dbReference type="ARBA" id="ARBA00022525"/>
    </source>
</evidence>
<dbReference type="AlphaFoldDB" id="A0AAN7LUN0"/>
<evidence type="ECO:0000256" key="5">
    <source>
        <dbReference type="SAM" id="MobiDB-lite"/>
    </source>
</evidence>
<name>A0AAN7LUN0_TRANT</name>
<dbReference type="PANTHER" id="PTHR46215:SF15">
    <property type="entry name" value="DIRIGENT PROTEIN 24"/>
    <property type="match status" value="1"/>
</dbReference>
<feature type="region of interest" description="Disordered" evidence="5">
    <location>
        <begin position="83"/>
        <end position="108"/>
    </location>
</feature>
<keyword evidence="4" id="KW-0052">Apoplast</keyword>
<dbReference type="InterPro" id="IPR004265">
    <property type="entry name" value="Dirigent"/>
</dbReference>